<comment type="caution">
    <text evidence="5">The sequence shown here is derived from an EMBL/GenBank/DDBJ whole genome shotgun (WGS) entry which is preliminary data.</text>
</comment>
<keyword evidence="3" id="KW-0539">Nucleus</keyword>
<evidence type="ECO:0000256" key="4">
    <source>
        <dbReference type="SAM" id="MobiDB-lite"/>
    </source>
</evidence>
<proteinExistence type="inferred from homology"/>
<dbReference type="PANTHER" id="PTHR13213:SF2">
    <property type="entry name" value="MYB-BINDING PROTEIN 1A"/>
    <property type="match status" value="1"/>
</dbReference>
<feature type="compositionally biased region" description="Basic and acidic residues" evidence="4">
    <location>
        <begin position="800"/>
        <end position="810"/>
    </location>
</feature>
<dbReference type="InterPro" id="IPR016024">
    <property type="entry name" value="ARM-type_fold"/>
</dbReference>
<feature type="region of interest" description="Disordered" evidence="4">
    <location>
        <begin position="40"/>
        <end position="65"/>
    </location>
</feature>
<dbReference type="SUPFAM" id="SSF48371">
    <property type="entry name" value="ARM repeat"/>
    <property type="match status" value="1"/>
</dbReference>
<organism evidence="5 6">
    <name type="scientific">Agrocybe pediades</name>
    <dbReference type="NCBI Taxonomy" id="84607"/>
    <lineage>
        <taxon>Eukaryota</taxon>
        <taxon>Fungi</taxon>
        <taxon>Dikarya</taxon>
        <taxon>Basidiomycota</taxon>
        <taxon>Agaricomycotina</taxon>
        <taxon>Agaricomycetes</taxon>
        <taxon>Agaricomycetidae</taxon>
        <taxon>Agaricales</taxon>
        <taxon>Agaricineae</taxon>
        <taxon>Strophariaceae</taxon>
        <taxon>Agrocybe</taxon>
    </lineage>
</organism>
<dbReference type="EMBL" id="JAACJL010000044">
    <property type="protein sequence ID" value="KAF4615212.1"/>
    <property type="molecule type" value="Genomic_DNA"/>
</dbReference>
<protein>
    <recommendedName>
        <fullName evidence="7">DNA polymerase V</fullName>
    </recommendedName>
</protein>
<dbReference type="Pfam" id="PF04931">
    <property type="entry name" value="DNA_pol_phi"/>
    <property type="match status" value="1"/>
</dbReference>
<name>A0A8H4QQ04_9AGAR</name>
<dbReference type="GO" id="GO:0006355">
    <property type="term" value="P:regulation of DNA-templated transcription"/>
    <property type="evidence" value="ECO:0007669"/>
    <property type="project" value="InterPro"/>
</dbReference>
<dbReference type="PANTHER" id="PTHR13213">
    <property type="entry name" value="MYB-BINDING PROTEIN 1A FAMILY MEMBER"/>
    <property type="match status" value="1"/>
</dbReference>
<sequence length="1201" mass="133915">MTTTLPLFWHLSSASKKERIDASVKLVGSLEQFQAQFTQKAAPAVSASDDEDEDEDSPSKSDGLDLLNAQDVSYSIRRLVRGLASSRESSRLGFAVALTELLSRIDTVTCAQILSIIVESTKNQGSTTGQEERDILFAQLFGILSVVQSGLAVRTKPLPTSASSSTSASSAESYEEIITRLVELGEKKSWLRESAWFALSLAVDALHESDATWKDTAVERCLQILYVDNTIWSTEKVAMALKLQDLYPRRDWKALLSPTFKNGDLLSSGNLSTLSRILKESTTDEDGAKDPSKAPSGTWKPQLNFAWDIILDQMLPGPNSTKPAKGSFQDFYRIVVDESLFSSTSSPQRKFWGFQVFQKSLKRVNEDTMPMLFTKNFMRSWINHLSKKDRYLHKVAQQTAAEVQTFVEGKPHLGFALILQLTGVNGSQQFDRLTKTKTVESILSSLDAKGIQNYIDHLMSQIDEPEGSSTDIQAINSRRSWVIEQLGSLIRNGRIPKEDGWVLSILNWLVVHGLFIIKKKSSKSSIAPLRSIPSPAFSDDLRKACRLRLLTSLSDLSSQTTSVKQADDKIVKISAVASDGEFWISKVLNTVKALEEDKKHVELVVDIDEEESELFQKAQNIVTKLRKVTGEGADSAKGAELLLLGTLLELYCSGDDDESADVSSLEACIDAASRMLLPEKKKKSKDVSEEEDEPVDVIVDTIIGFLEKSTAYMRTVGNQVFSLLSGSLKESTIDLIVTQLERKNPAQLMEDDEEDMDEDGEDEGEEGEEAVEDDDEDNEESEESDGEDSGDDSNEEEADLELRNKIEEALRVNGIEPATGETDSEDEELMDDDQMMAIDEQLVQVFRSQAKDRKSGKNVDLQREATHFKNRVLDLVDSYLKKQLCSPLGLRFITPLIDLVSHSSKDEKQLSDKARGIVRSRFGKAKDIPTDVELDQVLPIITNIHTLARKAPSTDLLSLFSLCSVYLGKVMVHLKAEDALVDMYRQSLVEFATKKNPGLNSQFLQDFIRRYPALGWRLRKDLLEFTTKSKNAYRERKILVILELLLSLLPSISDCNDEAVEYMPLLRESLVKMVTDSLDQKSAITTQQVKEMSKLALLAVRQTKRISPAKVQSIWEPQSWRTLQERVKGEAPEAAALQKMCEQIARSAELAAQTSDNSTSKASKPSKRKAEEVAGDDNEEEAPVAKVSKRKKVKGEKKDRA</sequence>
<dbReference type="GO" id="GO:0005730">
    <property type="term" value="C:nucleolus"/>
    <property type="evidence" value="ECO:0007669"/>
    <property type="project" value="InterPro"/>
</dbReference>
<reference evidence="5 6" key="1">
    <citation type="submission" date="2019-12" db="EMBL/GenBank/DDBJ databases">
        <authorList>
            <person name="Floudas D."/>
            <person name="Bentzer J."/>
            <person name="Ahren D."/>
            <person name="Johansson T."/>
            <person name="Persson P."/>
            <person name="Tunlid A."/>
        </authorList>
    </citation>
    <scope>NUCLEOTIDE SEQUENCE [LARGE SCALE GENOMIC DNA]</scope>
    <source>
        <strain evidence="5 6">CBS 102.39</strain>
    </source>
</reference>
<evidence type="ECO:0008006" key="7">
    <source>
        <dbReference type="Google" id="ProtNLM"/>
    </source>
</evidence>
<dbReference type="InterPro" id="IPR007015">
    <property type="entry name" value="DNA_pol_V/MYBBP1A"/>
</dbReference>
<comment type="similarity">
    <text evidence="2">Belongs to the MYBBP1A family.</text>
</comment>
<dbReference type="Proteomes" id="UP000521872">
    <property type="component" value="Unassembled WGS sequence"/>
</dbReference>
<accession>A0A8H4QQ04</accession>
<feature type="region of interest" description="Disordered" evidence="4">
    <location>
        <begin position="1148"/>
        <end position="1201"/>
    </location>
</feature>
<evidence type="ECO:0000313" key="6">
    <source>
        <dbReference type="Proteomes" id="UP000521872"/>
    </source>
</evidence>
<evidence type="ECO:0000256" key="1">
    <source>
        <dbReference type="ARBA" id="ARBA00004123"/>
    </source>
</evidence>
<evidence type="ECO:0000256" key="2">
    <source>
        <dbReference type="ARBA" id="ARBA00006809"/>
    </source>
</evidence>
<evidence type="ECO:0000313" key="5">
    <source>
        <dbReference type="EMBL" id="KAF4615212.1"/>
    </source>
</evidence>
<evidence type="ECO:0000256" key="3">
    <source>
        <dbReference type="ARBA" id="ARBA00023242"/>
    </source>
</evidence>
<keyword evidence="6" id="KW-1185">Reference proteome</keyword>
<feature type="compositionally biased region" description="Polar residues" evidence="4">
    <location>
        <begin position="1152"/>
        <end position="1163"/>
    </location>
</feature>
<dbReference type="GO" id="GO:0000182">
    <property type="term" value="F:rDNA binding"/>
    <property type="evidence" value="ECO:0007669"/>
    <property type="project" value="TreeGrafter"/>
</dbReference>
<gene>
    <name evidence="5" type="ORF">D9613_003199</name>
</gene>
<feature type="region of interest" description="Disordered" evidence="4">
    <location>
        <begin position="744"/>
        <end position="827"/>
    </location>
</feature>
<feature type="compositionally biased region" description="Acidic residues" evidence="4">
    <location>
        <begin position="1173"/>
        <end position="1182"/>
    </location>
</feature>
<feature type="compositionally biased region" description="Acidic residues" evidence="4">
    <location>
        <begin position="749"/>
        <end position="799"/>
    </location>
</feature>
<dbReference type="AlphaFoldDB" id="A0A8H4QQ04"/>
<comment type="subcellular location">
    <subcellularLocation>
        <location evidence="1">Nucleus</location>
    </subcellularLocation>
</comment>